<proteinExistence type="predicted"/>
<feature type="region of interest" description="Disordered" evidence="1">
    <location>
        <begin position="28"/>
        <end position="50"/>
    </location>
</feature>
<sequence length="362" mass="40037">MGYNTERHCAGIDWRRIIEDPQYAPKILSALSDDESEEDEESEEDVSDQELAAGKKIELEAHMPDPGDAVLSRNCNSLINTLCSLLVFPAFAVTAVFLLLERTRDPKIIGLRVHWMTVAEGHHPRSSVAVSFDGQELYYAGRADRGDAWTPCLVHQKSRMLTGPDGVARTPSPYLEVLTKRLDSFPSERWLPAVLPVHVPLYPAKIQDSETVDWRVGRTVHRGETLPCFADKHGCLVAERSEGSCHLAPAFEYLAQSRGTHYRWHPLSDSLLTGRAKLVRESFGDKEQVVIVGHGMPNRRLLAARASHYGLLVLGHLAVDRTGFVMGGGEVTGCDPRGAHHSALVTARHDVKVLIKTPSHSP</sequence>
<keyword evidence="4" id="KW-1185">Reference proteome</keyword>
<accession>A0A9D4SYN0</accession>
<evidence type="ECO:0000313" key="3">
    <source>
        <dbReference type="EMBL" id="KAH7957170.1"/>
    </source>
</evidence>
<gene>
    <name evidence="3" type="ORF">HPB52_015769</name>
</gene>
<feature type="compositionally biased region" description="Acidic residues" evidence="1">
    <location>
        <begin position="32"/>
        <end position="48"/>
    </location>
</feature>
<evidence type="ECO:0000313" key="4">
    <source>
        <dbReference type="Proteomes" id="UP000821837"/>
    </source>
</evidence>
<dbReference type="VEuPathDB" id="VectorBase:RSAN_027436"/>
<reference evidence="3" key="1">
    <citation type="journal article" date="2020" name="Cell">
        <title>Large-Scale Comparative Analyses of Tick Genomes Elucidate Their Genetic Diversity and Vector Capacities.</title>
        <authorList>
            <consortium name="Tick Genome and Microbiome Consortium (TIGMIC)"/>
            <person name="Jia N."/>
            <person name="Wang J."/>
            <person name="Shi W."/>
            <person name="Du L."/>
            <person name="Sun Y."/>
            <person name="Zhan W."/>
            <person name="Jiang J.F."/>
            <person name="Wang Q."/>
            <person name="Zhang B."/>
            <person name="Ji P."/>
            <person name="Bell-Sakyi L."/>
            <person name="Cui X.M."/>
            <person name="Yuan T.T."/>
            <person name="Jiang B.G."/>
            <person name="Yang W.F."/>
            <person name="Lam T.T."/>
            <person name="Chang Q.C."/>
            <person name="Ding S.J."/>
            <person name="Wang X.J."/>
            <person name="Zhu J.G."/>
            <person name="Ruan X.D."/>
            <person name="Zhao L."/>
            <person name="Wei J.T."/>
            <person name="Ye R.Z."/>
            <person name="Que T.C."/>
            <person name="Du C.H."/>
            <person name="Zhou Y.H."/>
            <person name="Cheng J.X."/>
            <person name="Dai P.F."/>
            <person name="Guo W.B."/>
            <person name="Han X.H."/>
            <person name="Huang E.J."/>
            <person name="Li L.F."/>
            <person name="Wei W."/>
            <person name="Gao Y.C."/>
            <person name="Liu J.Z."/>
            <person name="Shao H.Z."/>
            <person name="Wang X."/>
            <person name="Wang C.C."/>
            <person name="Yang T.C."/>
            <person name="Huo Q.B."/>
            <person name="Li W."/>
            <person name="Chen H.Y."/>
            <person name="Chen S.E."/>
            <person name="Zhou L.G."/>
            <person name="Ni X.B."/>
            <person name="Tian J.H."/>
            <person name="Sheng Y."/>
            <person name="Liu T."/>
            <person name="Pan Y.S."/>
            <person name="Xia L.Y."/>
            <person name="Li J."/>
            <person name="Zhao F."/>
            <person name="Cao W.C."/>
        </authorList>
    </citation>
    <scope>NUCLEOTIDE SEQUENCE</scope>
    <source>
        <strain evidence="3">Rsan-2018</strain>
    </source>
</reference>
<keyword evidence="2" id="KW-0472">Membrane</keyword>
<evidence type="ECO:0000256" key="2">
    <source>
        <dbReference type="SAM" id="Phobius"/>
    </source>
</evidence>
<organism evidence="3 4">
    <name type="scientific">Rhipicephalus sanguineus</name>
    <name type="common">Brown dog tick</name>
    <name type="synonym">Ixodes sanguineus</name>
    <dbReference type="NCBI Taxonomy" id="34632"/>
    <lineage>
        <taxon>Eukaryota</taxon>
        <taxon>Metazoa</taxon>
        <taxon>Ecdysozoa</taxon>
        <taxon>Arthropoda</taxon>
        <taxon>Chelicerata</taxon>
        <taxon>Arachnida</taxon>
        <taxon>Acari</taxon>
        <taxon>Parasitiformes</taxon>
        <taxon>Ixodida</taxon>
        <taxon>Ixodoidea</taxon>
        <taxon>Ixodidae</taxon>
        <taxon>Rhipicephalinae</taxon>
        <taxon>Rhipicephalus</taxon>
        <taxon>Rhipicephalus</taxon>
    </lineage>
</organism>
<keyword evidence="2" id="KW-1133">Transmembrane helix</keyword>
<dbReference type="EMBL" id="JABSTV010001250">
    <property type="protein sequence ID" value="KAH7957170.1"/>
    <property type="molecule type" value="Genomic_DNA"/>
</dbReference>
<dbReference type="AlphaFoldDB" id="A0A9D4SYN0"/>
<dbReference type="Proteomes" id="UP000821837">
    <property type="component" value="Unassembled WGS sequence"/>
</dbReference>
<feature type="transmembrane region" description="Helical" evidence="2">
    <location>
        <begin position="78"/>
        <end position="100"/>
    </location>
</feature>
<keyword evidence="2" id="KW-0812">Transmembrane</keyword>
<protein>
    <submittedName>
        <fullName evidence="3">Uncharacterized protein</fullName>
    </submittedName>
</protein>
<name>A0A9D4SYN0_RHISA</name>
<comment type="caution">
    <text evidence="3">The sequence shown here is derived from an EMBL/GenBank/DDBJ whole genome shotgun (WGS) entry which is preliminary data.</text>
</comment>
<evidence type="ECO:0000256" key="1">
    <source>
        <dbReference type="SAM" id="MobiDB-lite"/>
    </source>
</evidence>
<reference evidence="3" key="2">
    <citation type="submission" date="2021-09" db="EMBL/GenBank/DDBJ databases">
        <authorList>
            <person name="Jia N."/>
            <person name="Wang J."/>
            <person name="Shi W."/>
            <person name="Du L."/>
            <person name="Sun Y."/>
            <person name="Zhan W."/>
            <person name="Jiang J."/>
            <person name="Wang Q."/>
            <person name="Zhang B."/>
            <person name="Ji P."/>
            <person name="Sakyi L.B."/>
            <person name="Cui X."/>
            <person name="Yuan T."/>
            <person name="Jiang B."/>
            <person name="Yang W."/>
            <person name="Lam T.T.-Y."/>
            <person name="Chang Q."/>
            <person name="Ding S."/>
            <person name="Wang X."/>
            <person name="Zhu J."/>
            <person name="Ruan X."/>
            <person name="Zhao L."/>
            <person name="Wei J."/>
            <person name="Que T."/>
            <person name="Du C."/>
            <person name="Cheng J."/>
            <person name="Dai P."/>
            <person name="Han X."/>
            <person name="Huang E."/>
            <person name="Gao Y."/>
            <person name="Liu J."/>
            <person name="Shao H."/>
            <person name="Ye R."/>
            <person name="Li L."/>
            <person name="Wei W."/>
            <person name="Wang X."/>
            <person name="Wang C."/>
            <person name="Huo Q."/>
            <person name="Li W."/>
            <person name="Guo W."/>
            <person name="Chen H."/>
            <person name="Chen S."/>
            <person name="Zhou L."/>
            <person name="Zhou L."/>
            <person name="Ni X."/>
            <person name="Tian J."/>
            <person name="Zhou Y."/>
            <person name="Sheng Y."/>
            <person name="Liu T."/>
            <person name="Pan Y."/>
            <person name="Xia L."/>
            <person name="Li J."/>
            <person name="Zhao F."/>
            <person name="Cao W."/>
        </authorList>
    </citation>
    <scope>NUCLEOTIDE SEQUENCE</scope>
    <source>
        <strain evidence="3">Rsan-2018</strain>
        <tissue evidence="3">Larvae</tissue>
    </source>
</reference>